<protein>
    <submittedName>
        <fullName evidence="7">Chromosome partitioning protein, ParB family</fullName>
    </submittedName>
</protein>
<dbReference type="InterPro" id="IPR057240">
    <property type="entry name" value="ParB_dimer_C"/>
</dbReference>
<dbReference type="InterPro" id="IPR050336">
    <property type="entry name" value="Chromosome_partition/occlusion"/>
</dbReference>
<dbReference type="PANTHER" id="PTHR33375">
    <property type="entry name" value="CHROMOSOME-PARTITIONING PROTEIN PARB-RELATED"/>
    <property type="match status" value="1"/>
</dbReference>
<reference evidence="7 8" key="1">
    <citation type="submission" date="2017-06" db="EMBL/GenBank/DDBJ databases">
        <authorList>
            <person name="Kim H.J."/>
            <person name="Triplett B.A."/>
        </authorList>
    </citation>
    <scope>NUCLEOTIDE SEQUENCE [LARGE SCALE GENOMIC DNA]</scope>
    <source>
        <strain evidence="7 8">SCA</strain>
    </source>
</reference>
<name>A0A239FC08_9FIRM</name>
<dbReference type="InterPro" id="IPR004437">
    <property type="entry name" value="ParB/RepB/Spo0J"/>
</dbReference>
<dbReference type="Gene3D" id="3.90.1530.30">
    <property type="match status" value="1"/>
</dbReference>
<dbReference type="GO" id="GO:0045881">
    <property type="term" value="P:positive regulation of sporulation resulting in formation of a cellular spore"/>
    <property type="evidence" value="ECO:0007669"/>
    <property type="project" value="TreeGrafter"/>
</dbReference>
<dbReference type="InterPro" id="IPR041468">
    <property type="entry name" value="HTH_ParB/Spo0J"/>
</dbReference>
<dbReference type="GO" id="GO:0009295">
    <property type="term" value="C:nucleoid"/>
    <property type="evidence" value="ECO:0007669"/>
    <property type="project" value="UniProtKB-SubCell"/>
</dbReference>
<evidence type="ECO:0000256" key="1">
    <source>
        <dbReference type="ARBA" id="ARBA00004453"/>
    </source>
</evidence>
<organism evidence="7 8">
    <name type="scientific">Anaerovirgula multivorans</name>
    <dbReference type="NCBI Taxonomy" id="312168"/>
    <lineage>
        <taxon>Bacteria</taxon>
        <taxon>Bacillati</taxon>
        <taxon>Bacillota</taxon>
        <taxon>Clostridia</taxon>
        <taxon>Peptostreptococcales</taxon>
        <taxon>Natronincolaceae</taxon>
        <taxon>Anaerovirgula</taxon>
    </lineage>
</organism>
<evidence type="ECO:0000256" key="5">
    <source>
        <dbReference type="SAM" id="Coils"/>
    </source>
</evidence>
<dbReference type="GO" id="GO:0007059">
    <property type="term" value="P:chromosome segregation"/>
    <property type="evidence" value="ECO:0007669"/>
    <property type="project" value="UniProtKB-KW"/>
</dbReference>
<dbReference type="GO" id="GO:0005694">
    <property type="term" value="C:chromosome"/>
    <property type="evidence" value="ECO:0007669"/>
    <property type="project" value="TreeGrafter"/>
</dbReference>
<dbReference type="Pfam" id="PF23552">
    <property type="entry name" value="ParB_C"/>
    <property type="match status" value="1"/>
</dbReference>
<dbReference type="AlphaFoldDB" id="A0A239FC08"/>
<evidence type="ECO:0000256" key="3">
    <source>
        <dbReference type="ARBA" id="ARBA00022829"/>
    </source>
</evidence>
<dbReference type="EMBL" id="FZOJ01000012">
    <property type="protein sequence ID" value="SNS54261.1"/>
    <property type="molecule type" value="Genomic_DNA"/>
</dbReference>
<dbReference type="OrthoDB" id="9802051at2"/>
<accession>A0A239FC08</accession>
<keyword evidence="3" id="KW-0159">Chromosome partition</keyword>
<dbReference type="Proteomes" id="UP000198304">
    <property type="component" value="Unassembled WGS sequence"/>
</dbReference>
<keyword evidence="8" id="KW-1185">Reference proteome</keyword>
<proteinExistence type="inferred from homology"/>
<evidence type="ECO:0000256" key="2">
    <source>
        <dbReference type="ARBA" id="ARBA00006295"/>
    </source>
</evidence>
<dbReference type="InterPro" id="IPR003115">
    <property type="entry name" value="ParB_N"/>
</dbReference>
<evidence type="ECO:0000259" key="6">
    <source>
        <dbReference type="SMART" id="SM00470"/>
    </source>
</evidence>
<dbReference type="FunFam" id="3.90.1530.30:FF:000001">
    <property type="entry name" value="Chromosome partitioning protein ParB"/>
    <property type="match status" value="1"/>
</dbReference>
<evidence type="ECO:0000313" key="8">
    <source>
        <dbReference type="Proteomes" id="UP000198304"/>
    </source>
</evidence>
<sequence length="293" mass="33827">MTKAAKKKGLGKGLQALIPQLSRVDIVEEIVTEDSIKNININKIFPNEHQPRKDFNKEALQELAESIKLHGLIQPIVVIKKEDGYMIIAGERRWRAARNAELKEIPCIVKKHNEQQLMEISLIENIQREDLNIMEEAKAYKYIIDTYQVTQDQLGEALGKSRPYIANILRLLQLDNRVIGMIKEGKISAGHGRALLSIDNSDRQYEIAKKVEEEHLNVRQVEELMRNLSNSKKKEKENKKEKDFMLIKFEEDLKSFFGTKVNITKGRKKGKIEIEYYNDGDLERILSLLETSS</sequence>
<dbReference type="GO" id="GO:0003677">
    <property type="term" value="F:DNA binding"/>
    <property type="evidence" value="ECO:0007669"/>
    <property type="project" value="UniProtKB-KW"/>
</dbReference>
<dbReference type="Pfam" id="PF17762">
    <property type="entry name" value="HTH_ParB"/>
    <property type="match status" value="1"/>
</dbReference>
<dbReference type="FunFam" id="1.10.10.2830:FF:000001">
    <property type="entry name" value="Chromosome partitioning protein ParB"/>
    <property type="match status" value="1"/>
</dbReference>
<dbReference type="NCBIfam" id="TIGR00180">
    <property type="entry name" value="parB_part"/>
    <property type="match status" value="1"/>
</dbReference>
<feature type="domain" description="ParB-like N-terminal" evidence="6">
    <location>
        <begin position="37"/>
        <end position="126"/>
    </location>
</feature>
<dbReference type="RefSeq" id="WP_089283421.1">
    <property type="nucleotide sequence ID" value="NZ_FZOJ01000012.1"/>
</dbReference>
<dbReference type="InterPro" id="IPR036086">
    <property type="entry name" value="ParB/Sulfiredoxin_sf"/>
</dbReference>
<dbReference type="Gene3D" id="1.10.10.2830">
    <property type="match status" value="1"/>
</dbReference>
<comment type="subcellular location">
    <subcellularLocation>
        <location evidence="1">Cytoplasm</location>
        <location evidence="1">Nucleoid</location>
    </subcellularLocation>
</comment>
<keyword evidence="5" id="KW-0175">Coiled coil</keyword>
<gene>
    <name evidence="7" type="ORF">SAMN05446037_1012111</name>
</gene>
<feature type="coiled-coil region" evidence="5">
    <location>
        <begin position="211"/>
        <end position="241"/>
    </location>
</feature>
<dbReference type="PANTHER" id="PTHR33375:SF1">
    <property type="entry name" value="CHROMOSOME-PARTITIONING PROTEIN PARB-RELATED"/>
    <property type="match status" value="1"/>
</dbReference>
<dbReference type="SMART" id="SM00470">
    <property type="entry name" value="ParB"/>
    <property type="match status" value="1"/>
</dbReference>
<dbReference type="SUPFAM" id="SSF110849">
    <property type="entry name" value="ParB/Sulfiredoxin"/>
    <property type="match status" value="1"/>
</dbReference>
<comment type="similarity">
    <text evidence="2">Belongs to the ParB family.</text>
</comment>
<evidence type="ECO:0000313" key="7">
    <source>
        <dbReference type="EMBL" id="SNS54261.1"/>
    </source>
</evidence>
<evidence type="ECO:0000256" key="4">
    <source>
        <dbReference type="ARBA" id="ARBA00023125"/>
    </source>
</evidence>
<keyword evidence="4" id="KW-0238">DNA-binding</keyword>
<dbReference type="Pfam" id="PF02195">
    <property type="entry name" value="ParB_N"/>
    <property type="match status" value="1"/>
</dbReference>
<dbReference type="CDD" id="cd16393">
    <property type="entry name" value="SPO0J_N"/>
    <property type="match status" value="1"/>
</dbReference>